<feature type="region of interest" description="Disordered" evidence="1">
    <location>
        <begin position="71"/>
        <end position="114"/>
    </location>
</feature>
<proteinExistence type="predicted"/>
<protein>
    <submittedName>
        <fullName evidence="2">Uncharacterized protein</fullName>
    </submittedName>
</protein>
<dbReference type="AlphaFoldDB" id="A0A2H6K9C1"/>
<reference evidence="2 3" key="1">
    <citation type="journal article" date="2017" name="BMC Genomics">
        <title>Whole-genome assembly of Babesia ovata and comparative genomics between closely related pathogens.</title>
        <authorList>
            <person name="Yamagishi J."/>
            <person name="Asada M."/>
            <person name="Hakimi H."/>
            <person name="Tanaka T.Q."/>
            <person name="Sugimoto C."/>
            <person name="Kawazu S."/>
        </authorList>
    </citation>
    <scope>NUCLEOTIDE SEQUENCE [LARGE SCALE GENOMIC DNA]</scope>
    <source>
        <strain evidence="2 3">Miyake</strain>
    </source>
</reference>
<evidence type="ECO:0000313" key="2">
    <source>
        <dbReference type="EMBL" id="GBE59604.1"/>
    </source>
</evidence>
<dbReference type="RefSeq" id="XP_028865847.1">
    <property type="nucleotide sequence ID" value="XM_029010014.1"/>
</dbReference>
<evidence type="ECO:0000256" key="1">
    <source>
        <dbReference type="SAM" id="MobiDB-lite"/>
    </source>
</evidence>
<keyword evidence="3" id="KW-1185">Reference proteome</keyword>
<dbReference type="EMBL" id="BDSA01000001">
    <property type="protein sequence ID" value="GBE59604.1"/>
    <property type="molecule type" value="Genomic_DNA"/>
</dbReference>
<dbReference type="VEuPathDB" id="PiroplasmaDB:BOVATA_010970"/>
<name>A0A2H6K9C1_9APIC</name>
<feature type="compositionally biased region" description="Low complexity" evidence="1">
    <location>
        <begin position="71"/>
        <end position="87"/>
    </location>
</feature>
<dbReference type="GeneID" id="39873374"/>
<feature type="compositionally biased region" description="Polar residues" evidence="1">
    <location>
        <begin position="103"/>
        <end position="114"/>
    </location>
</feature>
<accession>A0A2H6K9C1</accession>
<feature type="region of interest" description="Disordered" evidence="1">
    <location>
        <begin position="1"/>
        <end position="21"/>
    </location>
</feature>
<evidence type="ECO:0000313" key="3">
    <source>
        <dbReference type="Proteomes" id="UP000236319"/>
    </source>
</evidence>
<sequence>MHCSAEVKGASSDASDSLGRSKMSVSSFTALRAILSGRSEVVNDGDSFSCESPFEDGGFSSVSPVAAAEGVPEAGAGSVESAGGSPADLVTLPDRDSPLFDPSATTTSCGITLT</sequence>
<comment type="caution">
    <text evidence="2">The sequence shown here is derived from an EMBL/GenBank/DDBJ whole genome shotgun (WGS) entry which is preliminary data.</text>
</comment>
<gene>
    <name evidence="2" type="ORF">BOVATA_010970</name>
</gene>
<dbReference type="Proteomes" id="UP000236319">
    <property type="component" value="Unassembled WGS sequence"/>
</dbReference>
<organism evidence="2 3">
    <name type="scientific">Babesia ovata</name>
    <dbReference type="NCBI Taxonomy" id="189622"/>
    <lineage>
        <taxon>Eukaryota</taxon>
        <taxon>Sar</taxon>
        <taxon>Alveolata</taxon>
        <taxon>Apicomplexa</taxon>
        <taxon>Aconoidasida</taxon>
        <taxon>Piroplasmida</taxon>
        <taxon>Babesiidae</taxon>
        <taxon>Babesia</taxon>
    </lineage>
</organism>